<dbReference type="Gene3D" id="3.90.45.10">
    <property type="entry name" value="Peptide deformylase"/>
    <property type="match status" value="1"/>
</dbReference>
<proteinExistence type="inferred from homology"/>
<dbReference type="GO" id="GO:0006412">
    <property type="term" value="P:translation"/>
    <property type="evidence" value="ECO:0007669"/>
    <property type="project" value="UniProtKB-UniRule"/>
</dbReference>
<dbReference type="AlphaFoldDB" id="A0A6N2V6P7"/>
<dbReference type="SUPFAM" id="SSF56420">
    <property type="entry name" value="Peptide deformylase"/>
    <property type="match status" value="1"/>
</dbReference>
<dbReference type="GO" id="GO:0042586">
    <property type="term" value="F:peptide deformylase activity"/>
    <property type="evidence" value="ECO:0007669"/>
    <property type="project" value="UniProtKB-UniRule"/>
</dbReference>
<keyword evidence="3" id="KW-0479">Metal-binding</keyword>
<feature type="binding site" evidence="3">
    <location>
        <position position="88"/>
    </location>
    <ligand>
        <name>Fe cation</name>
        <dbReference type="ChEBI" id="CHEBI:24875"/>
    </ligand>
</feature>
<protein>
    <recommendedName>
        <fullName evidence="3">Peptide deformylase</fullName>
        <shortName evidence="3">PDF</shortName>
        <ecNumber evidence="3">3.5.1.88</ecNumber>
    </recommendedName>
    <alternativeName>
        <fullName evidence="3">Polypeptide deformylase</fullName>
    </alternativeName>
</protein>
<keyword evidence="2 3" id="KW-0408">Iron</keyword>
<dbReference type="PRINTS" id="PR01576">
    <property type="entry name" value="PDEFORMYLASE"/>
</dbReference>
<dbReference type="CDD" id="cd00487">
    <property type="entry name" value="Pep_deformylase"/>
    <property type="match status" value="1"/>
</dbReference>
<reference evidence="4" key="1">
    <citation type="submission" date="2019-11" db="EMBL/GenBank/DDBJ databases">
        <authorList>
            <person name="Feng L."/>
        </authorList>
    </citation>
    <scope>NUCLEOTIDE SEQUENCE</scope>
    <source>
        <strain evidence="4">AundefinedLFYP135</strain>
    </source>
</reference>
<organism evidence="4">
    <name type="scientific">uncultured Anaerotruncus sp</name>
    <dbReference type="NCBI Taxonomy" id="905011"/>
    <lineage>
        <taxon>Bacteria</taxon>
        <taxon>Bacillati</taxon>
        <taxon>Bacillota</taxon>
        <taxon>Clostridia</taxon>
        <taxon>Eubacteriales</taxon>
        <taxon>Oscillospiraceae</taxon>
        <taxon>Anaerotruncus</taxon>
        <taxon>environmental samples</taxon>
    </lineage>
</organism>
<dbReference type="EMBL" id="CACRSL010000005">
    <property type="protein sequence ID" value="VYT25828.1"/>
    <property type="molecule type" value="Genomic_DNA"/>
</dbReference>
<comment type="catalytic activity">
    <reaction evidence="3">
        <text>N-terminal N-formyl-L-methionyl-[peptide] + H2O = N-terminal L-methionyl-[peptide] + formate</text>
        <dbReference type="Rhea" id="RHEA:24420"/>
        <dbReference type="Rhea" id="RHEA-COMP:10639"/>
        <dbReference type="Rhea" id="RHEA-COMP:10640"/>
        <dbReference type="ChEBI" id="CHEBI:15377"/>
        <dbReference type="ChEBI" id="CHEBI:15740"/>
        <dbReference type="ChEBI" id="CHEBI:49298"/>
        <dbReference type="ChEBI" id="CHEBI:64731"/>
        <dbReference type="EC" id="3.5.1.88"/>
    </reaction>
</comment>
<dbReference type="InterPro" id="IPR023635">
    <property type="entry name" value="Peptide_deformylase"/>
</dbReference>
<feature type="binding site" evidence="3">
    <location>
        <position position="134"/>
    </location>
    <ligand>
        <name>Fe cation</name>
        <dbReference type="ChEBI" id="CHEBI:24875"/>
    </ligand>
</feature>
<comment type="cofactor">
    <cofactor evidence="3">
        <name>Fe(2+)</name>
        <dbReference type="ChEBI" id="CHEBI:29033"/>
    </cofactor>
    <text evidence="3">Binds 1 Fe(2+) ion.</text>
</comment>
<comment type="similarity">
    <text evidence="1 3">Belongs to the polypeptide deformylase family.</text>
</comment>
<dbReference type="PANTHER" id="PTHR10458">
    <property type="entry name" value="PEPTIDE DEFORMYLASE"/>
    <property type="match status" value="1"/>
</dbReference>
<keyword evidence="3 4" id="KW-0378">Hydrolase</keyword>
<feature type="active site" evidence="3">
    <location>
        <position position="131"/>
    </location>
</feature>
<dbReference type="NCBIfam" id="TIGR00079">
    <property type="entry name" value="pept_deformyl"/>
    <property type="match status" value="1"/>
</dbReference>
<evidence type="ECO:0000256" key="1">
    <source>
        <dbReference type="ARBA" id="ARBA00010759"/>
    </source>
</evidence>
<dbReference type="PIRSF" id="PIRSF004749">
    <property type="entry name" value="Pep_def"/>
    <property type="match status" value="1"/>
</dbReference>
<keyword evidence="3" id="KW-0648">Protein biosynthesis</keyword>
<dbReference type="Pfam" id="PF01327">
    <property type="entry name" value="Pep_deformylase"/>
    <property type="match status" value="1"/>
</dbReference>
<dbReference type="NCBIfam" id="NF001159">
    <property type="entry name" value="PRK00150.1-3"/>
    <property type="match status" value="1"/>
</dbReference>
<sequence length="154" mass="17460">MAIREILREDDPVLRKVCHKVEKFDRRLWSLLDDMAETMYEANGVGLAAPQVGICRRVVVIDVGNGRIELINPEIIRTCGRIEGPEGCLSSPGEYGIVPRPEKARVRAQNRDGEWFEMSGEGLLARAFCHELDHLDGKLFKDLALRMMDPEELE</sequence>
<gene>
    <name evidence="4" type="primary">def1</name>
    <name evidence="3" type="synonym">def</name>
    <name evidence="4" type="ORF">AULFYP135_02321</name>
</gene>
<accession>A0A6N2V6P7</accession>
<dbReference type="InterPro" id="IPR036821">
    <property type="entry name" value="Peptide_deformylase_sf"/>
</dbReference>
<dbReference type="HAMAP" id="MF_00163">
    <property type="entry name" value="Pep_deformylase"/>
    <property type="match status" value="1"/>
</dbReference>
<dbReference type="PANTHER" id="PTHR10458:SF22">
    <property type="entry name" value="PEPTIDE DEFORMYLASE"/>
    <property type="match status" value="1"/>
</dbReference>
<evidence type="ECO:0000256" key="3">
    <source>
        <dbReference type="HAMAP-Rule" id="MF_00163"/>
    </source>
</evidence>
<evidence type="ECO:0000313" key="4">
    <source>
        <dbReference type="EMBL" id="VYT25828.1"/>
    </source>
</evidence>
<feature type="binding site" evidence="3">
    <location>
        <position position="130"/>
    </location>
    <ligand>
        <name>Fe cation</name>
        <dbReference type="ChEBI" id="CHEBI:24875"/>
    </ligand>
</feature>
<evidence type="ECO:0000256" key="2">
    <source>
        <dbReference type="ARBA" id="ARBA00023004"/>
    </source>
</evidence>
<name>A0A6N2V6P7_9FIRM</name>
<comment type="function">
    <text evidence="3">Removes the formyl group from the N-terminal Met of newly synthesized proteins. Requires at least a dipeptide for an efficient rate of reaction. N-terminal L-methionine is a prerequisite for activity but the enzyme has broad specificity at other positions.</text>
</comment>
<dbReference type="EC" id="3.5.1.88" evidence="3"/>
<dbReference type="GO" id="GO:0046872">
    <property type="term" value="F:metal ion binding"/>
    <property type="evidence" value="ECO:0007669"/>
    <property type="project" value="UniProtKB-KW"/>
</dbReference>